<dbReference type="EMBL" id="JAVIJP010000011">
    <property type="protein sequence ID" value="KAL3646909.1"/>
    <property type="molecule type" value="Genomic_DNA"/>
</dbReference>
<gene>
    <name evidence="1" type="ORF">CASFOL_009453</name>
</gene>
<proteinExistence type="predicted"/>
<reference evidence="2" key="1">
    <citation type="journal article" date="2024" name="IScience">
        <title>Strigolactones Initiate the Formation of Haustorium-like Structures in Castilleja.</title>
        <authorList>
            <person name="Buerger M."/>
            <person name="Peterson D."/>
            <person name="Chory J."/>
        </authorList>
    </citation>
    <scope>NUCLEOTIDE SEQUENCE [LARGE SCALE GENOMIC DNA]</scope>
</reference>
<comment type="caution">
    <text evidence="1">The sequence shown here is derived from an EMBL/GenBank/DDBJ whole genome shotgun (WGS) entry which is preliminary data.</text>
</comment>
<name>A0ABD3E1C3_9LAMI</name>
<evidence type="ECO:0000313" key="2">
    <source>
        <dbReference type="Proteomes" id="UP001632038"/>
    </source>
</evidence>
<keyword evidence="2" id="KW-1185">Reference proteome</keyword>
<evidence type="ECO:0000313" key="1">
    <source>
        <dbReference type="EMBL" id="KAL3646909.1"/>
    </source>
</evidence>
<accession>A0ABD3E1C3</accession>
<protein>
    <submittedName>
        <fullName evidence="1">Uncharacterized protein</fullName>
    </submittedName>
</protein>
<dbReference type="Proteomes" id="UP001632038">
    <property type="component" value="Unassembled WGS sequence"/>
</dbReference>
<dbReference type="AlphaFoldDB" id="A0ABD3E1C3"/>
<organism evidence="1 2">
    <name type="scientific">Castilleja foliolosa</name>
    <dbReference type="NCBI Taxonomy" id="1961234"/>
    <lineage>
        <taxon>Eukaryota</taxon>
        <taxon>Viridiplantae</taxon>
        <taxon>Streptophyta</taxon>
        <taxon>Embryophyta</taxon>
        <taxon>Tracheophyta</taxon>
        <taxon>Spermatophyta</taxon>
        <taxon>Magnoliopsida</taxon>
        <taxon>eudicotyledons</taxon>
        <taxon>Gunneridae</taxon>
        <taxon>Pentapetalae</taxon>
        <taxon>asterids</taxon>
        <taxon>lamiids</taxon>
        <taxon>Lamiales</taxon>
        <taxon>Orobanchaceae</taxon>
        <taxon>Pedicularideae</taxon>
        <taxon>Castillejinae</taxon>
        <taxon>Castilleja</taxon>
    </lineage>
</organism>
<sequence length="54" mass="6122">MSRAPRRAVLFLTRIAQAQHQETNTRLTTELKLELFLGVSNISGAAIRLLEWIS</sequence>